<proteinExistence type="inferred from homology"/>
<accession>S5R141</accession>
<evidence type="ECO:0000256" key="1">
    <source>
        <dbReference type="ARBA" id="ARBA00012417"/>
    </source>
</evidence>
<dbReference type="Gene3D" id="1.10.8.60">
    <property type="match status" value="1"/>
</dbReference>
<keyword evidence="5" id="KW-0235">DNA replication</keyword>
<evidence type="ECO:0000259" key="9">
    <source>
        <dbReference type="Pfam" id="PF06144"/>
    </source>
</evidence>
<dbReference type="HOGENOM" id="CLU_044694_0_0_4"/>
<evidence type="ECO:0000256" key="4">
    <source>
        <dbReference type="ARBA" id="ARBA00022695"/>
    </source>
</evidence>
<dbReference type="NCBIfam" id="TIGR01128">
    <property type="entry name" value="holA"/>
    <property type="match status" value="1"/>
</dbReference>
<gene>
    <name evidence="11" type="primary">holA</name>
    <name evidence="11" type="ORF">SSDC_01140</name>
</gene>
<evidence type="ECO:0000256" key="8">
    <source>
        <dbReference type="ARBA" id="ARBA00049244"/>
    </source>
</evidence>
<dbReference type="Gene3D" id="1.20.272.10">
    <property type="match status" value="1"/>
</dbReference>
<evidence type="ECO:0000313" key="11">
    <source>
        <dbReference type="EMBL" id="AGS06917.1"/>
    </source>
</evidence>
<dbReference type="Proteomes" id="UP000015216">
    <property type="component" value="Chromosome"/>
</dbReference>
<dbReference type="InterPro" id="IPR032780">
    <property type="entry name" value="DNA_pol3_delt_C"/>
</dbReference>
<dbReference type="Gene3D" id="3.40.50.300">
    <property type="entry name" value="P-loop containing nucleotide triphosphate hydrolases"/>
    <property type="match status" value="1"/>
</dbReference>
<dbReference type="InterPro" id="IPR010372">
    <property type="entry name" value="DNA_pol3_delta_N"/>
</dbReference>
<dbReference type="RefSeq" id="WP_020915492.1">
    <property type="nucleotide sequence ID" value="NC_021885.1"/>
</dbReference>
<organism evidence="11 12">
    <name type="scientific">Candidatus Profftella armatura</name>
    <dbReference type="NCBI Taxonomy" id="669502"/>
    <lineage>
        <taxon>Bacteria</taxon>
        <taxon>Pseudomonadati</taxon>
        <taxon>Pseudomonadota</taxon>
        <taxon>Betaproteobacteria</taxon>
        <taxon>Candidatus Profftella</taxon>
    </lineage>
</organism>
<dbReference type="PANTHER" id="PTHR34388:SF1">
    <property type="entry name" value="DNA POLYMERASE III SUBUNIT DELTA"/>
    <property type="match status" value="1"/>
</dbReference>
<dbReference type="GO" id="GO:0003887">
    <property type="term" value="F:DNA-directed DNA polymerase activity"/>
    <property type="evidence" value="ECO:0007669"/>
    <property type="project" value="UniProtKB-KW"/>
</dbReference>
<protein>
    <recommendedName>
        <fullName evidence="2">DNA polymerase III subunit delta</fullName>
        <ecNumber evidence="1">2.7.7.7</ecNumber>
    </recommendedName>
</protein>
<evidence type="ECO:0000256" key="6">
    <source>
        <dbReference type="ARBA" id="ARBA00022932"/>
    </source>
</evidence>
<dbReference type="eggNOG" id="COG1466">
    <property type="taxonomic scope" value="Bacteria"/>
</dbReference>
<dbReference type="Pfam" id="PF06144">
    <property type="entry name" value="DNA_pol3_delta"/>
    <property type="match status" value="1"/>
</dbReference>
<dbReference type="GO" id="GO:0006261">
    <property type="term" value="P:DNA-templated DNA replication"/>
    <property type="evidence" value="ECO:0007669"/>
    <property type="project" value="TreeGrafter"/>
</dbReference>
<comment type="catalytic activity">
    <reaction evidence="8">
        <text>DNA(n) + a 2'-deoxyribonucleoside 5'-triphosphate = DNA(n+1) + diphosphate</text>
        <dbReference type="Rhea" id="RHEA:22508"/>
        <dbReference type="Rhea" id="RHEA-COMP:17339"/>
        <dbReference type="Rhea" id="RHEA-COMP:17340"/>
        <dbReference type="ChEBI" id="CHEBI:33019"/>
        <dbReference type="ChEBI" id="CHEBI:61560"/>
        <dbReference type="ChEBI" id="CHEBI:173112"/>
        <dbReference type="EC" id="2.7.7.7"/>
    </reaction>
</comment>
<dbReference type="EC" id="2.7.7.7" evidence="1"/>
<keyword evidence="4" id="KW-0548">Nucleotidyltransferase</keyword>
<keyword evidence="12" id="KW-1185">Reference proteome</keyword>
<sequence>MFLRNIELLDKYLINSKNLSPIYTISSNEYLFLQEASDKIRKHVKHYGFHERNILTIDYLFKWDELLKINQELSLFYNKKIIELRISNIKQISKTGECILEKYINNLNKNNITIINLPKLDLLSQKKTWIQLLKNNFTFIEIPSIKIIDLPKWINSRLISQQQNIDKKTLNFITEQVEGNLLAANQEIIKLFFLYGPGTLTFQQVKNSISKAAKYNIFSIKENILNGDLIRLILILQDLKNENETFPLILWVITQEICILLKFKTAINNGKSLKNLFEKYHIYIKYQSLIEIALKRLSLDILKYAFYEIVQIDKELKGMHIKSYYRDPWVSLFKLIIILSS</sequence>
<dbReference type="PANTHER" id="PTHR34388">
    <property type="entry name" value="DNA POLYMERASE III SUBUNIT DELTA"/>
    <property type="match status" value="1"/>
</dbReference>
<keyword evidence="6" id="KW-0239">DNA-directed DNA polymerase</keyword>
<feature type="domain" description="DNA polymerase III subunit delta C-terminal" evidence="10">
    <location>
        <begin position="222"/>
        <end position="339"/>
    </location>
</feature>
<dbReference type="SUPFAM" id="SSF48019">
    <property type="entry name" value="post-AAA+ oligomerization domain-like"/>
    <property type="match status" value="1"/>
</dbReference>
<dbReference type="KEGG" id="ssdc:SSDC_01140"/>
<evidence type="ECO:0000256" key="2">
    <source>
        <dbReference type="ARBA" id="ARBA00017703"/>
    </source>
</evidence>
<keyword evidence="3" id="KW-0808">Transferase</keyword>
<evidence type="ECO:0000256" key="3">
    <source>
        <dbReference type="ARBA" id="ARBA00022679"/>
    </source>
</evidence>
<dbReference type="SUPFAM" id="SSF52540">
    <property type="entry name" value="P-loop containing nucleoside triphosphate hydrolases"/>
    <property type="match status" value="1"/>
</dbReference>
<dbReference type="GO" id="GO:0009360">
    <property type="term" value="C:DNA polymerase III complex"/>
    <property type="evidence" value="ECO:0007669"/>
    <property type="project" value="InterPro"/>
</dbReference>
<dbReference type="AlphaFoldDB" id="S5R141"/>
<evidence type="ECO:0000256" key="5">
    <source>
        <dbReference type="ARBA" id="ARBA00022705"/>
    </source>
</evidence>
<dbReference type="InterPro" id="IPR005790">
    <property type="entry name" value="DNA_polIII_delta"/>
</dbReference>
<dbReference type="STRING" id="669502.SSDC_01140"/>
<dbReference type="CDD" id="cd18138">
    <property type="entry name" value="HLD_clamp_pol_III_delta"/>
    <property type="match status" value="1"/>
</dbReference>
<evidence type="ECO:0000259" key="10">
    <source>
        <dbReference type="Pfam" id="PF14840"/>
    </source>
</evidence>
<dbReference type="GO" id="GO:0003677">
    <property type="term" value="F:DNA binding"/>
    <property type="evidence" value="ECO:0007669"/>
    <property type="project" value="InterPro"/>
</dbReference>
<dbReference type="InterPro" id="IPR008921">
    <property type="entry name" value="DNA_pol3_clamp-load_cplx_C"/>
</dbReference>
<name>S5R141_9PROT</name>
<dbReference type="GeneID" id="301553094"/>
<reference evidence="11 12" key="1">
    <citation type="journal article" date="2013" name="Curr. Biol.">
        <title>Defensive bacteriome symbiont with a drastically reduced genome.</title>
        <authorList>
            <person name="Nakabachi A."/>
            <person name="Ueoka R."/>
            <person name="Oshima K."/>
            <person name="Teta R."/>
            <person name="Mangoni A."/>
            <person name="Gurgui M."/>
            <person name="Oldham N.J."/>
            <person name="van Echten-Deckert G."/>
            <person name="Okamura K."/>
            <person name="Yamamoto K."/>
            <person name="Inoue H."/>
            <person name="Ohkuma M."/>
            <person name="Hongoh Y."/>
            <person name="Miyagishima S.Y."/>
            <person name="Hattori M."/>
            <person name="Piel J."/>
            <person name="Fukatsu T."/>
        </authorList>
    </citation>
    <scope>NUCLEOTIDE SEQUENCE [LARGE SCALE GENOMIC DNA]</scope>
    <source>
        <strain evidence="11 12">DC</strain>
    </source>
</reference>
<evidence type="ECO:0000313" key="12">
    <source>
        <dbReference type="Proteomes" id="UP000015216"/>
    </source>
</evidence>
<dbReference type="InterPro" id="IPR027417">
    <property type="entry name" value="P-loop_NTPase"/>
</dbReference>
<comment type="similarity">
    <text evidence="7">Belongs to the DNA polymerase HolA subunit family.</text>
</comment>
<dbReference type="EMBL" id="CP003468">
    <property type="protein sequence ID" value="AGS06917.1"/>
    <property type="molecule type" value="Genomic_DNA"/>
</dbReference>
<dbReference type="Pfam" id="PF14840">
    <property type="entry name" value="DNA_pol3_delt_C"/>
    <property type="match status" value="1"/>
</dbReference>
<dbReference type="OrthoDB" id="9770982at2"/>
<dbReference type="PATRIC" id="fig|669502.6.peg.221"/>
<feature type="domain" description="DNA polymerase III delta N-terminal" evidence="9">
    <location>
        <begin position="28"/>
        <end position="141"/>
    </location>
</feature>
<evidence type="ECO:0000256" key="7">
    <source>
        <dbReference type="ARBA" id="ARBA00034754"/>
    </source>
</evidence>